<evidence type="ECO:0000259" key="6">
    <source>
        <dbReference type="Pfam" id="PF01284"/>
    </source>
</evidence>
<keyword evidence="3 5" id="KW-1133">Transmembrane helix</keyword>
<evidence type="ECO:0000256" key="2">
    <source>
        <dbReference type="ARBA" id="ARBA00022692"/>
    </source>
</evidence>
<evidence type="ECO:0000313" key="8">
    <source>
        <dbReference type="Proteomes" id="UP000663193"/>
    </source>
</evidence>
<evidence type="ECO:0000256" key="4">
    <source>
        <dbReference type="ARBA" id="ARBA00023136"/>
    </source>
</evidence>
<keyword evidence="8" id="KW-1185">Reference proteome</keyword>
<dbReference type="PANTHER" id="PTHR28165:SF2">
    <property type="entry name" value="MARVEL DOMAIN-CONTAINING PROTEIN"/>
    <property type="match status" value="1"/>
</dbReference>
<proteinExistence type="predicted"/>
<dbReference type="PANTHER" id="PTHR28165">
    <property type="entry name" value="NON-CLASSICAL EXPORT PROTEIN 2-RELATED"/>
    <property type="match status" value="1"/>
</dbReference>
<name>A0A7U2ER18_PHANO</name>
<feature type="transmembrane region" description="Helical" evidence="5">
    <location>
        <begin position="210"/>
        <end position="228"/>
    </location>
</feature>
<keyword evidence="2 5" id="KW-0812">Transmembrane</keyword>
<evidence type="ECO:0000256" key="5">
    <source>
        <dbReference type="SAM" id="Phobius"/>
    </source>
</evidence>
<evidence type="ECO:0000256" key="3">
    <source>
        <dbReference type="ARBA" id="ARBA00022989"/>
    </source>
</evidence>
<dbReference type="GO" id="GO:0016020">
    <property type="term" value="C:membrane"/>
    <property type="evidence" value="ECO:0007669"/>
    <property type="project" value="UniProtKB-SubCell"/>
</dbReference>
<dbReference type="OMA" id="IAWTDIL"/>
<keyword evidence="4 5" id="KW-0472">Membrane</keyword>
<dbReference type="OrthoDB" id="2017497at2759"/>
<sequence>MESDVIEHSQDVFSAVMSPGDTVYSVADMQSKLNLLSSSVLRGLQMLFGIVILGLSITLIKSQSKAWEGSALDIIAPAPPTILPLAAAIGAISLAAAVFSLVIAWTDILREYIEMLVDVVVIMLNVVGGVIIAIKLQGMNCGDTSFKNRLGNGYYPFKGSLGGIDILNGGCYEDDVPYGDERVASCAFTSSNEDVPQLNVRCKQSQTDSIFMFLTVAICFATMLLTFLRMKKSI</sequence>
<feature type="domain" description="MARVEL" evidence="6">
    <location>
        <begin position="38"/>
        <end position="225"/>
    </location>
</feature>
<reference evidence="8" key="1">
    <citation type="journal article" date="2021" name="BMC Genomics">
        <title>Chromosome-level genome assembly and manually-curated proteome of model necrotroph Parastagonospora nodorum Sn15 reveals a genome-wide trove of candidate effector homologs, and redundancy of virulence-related functions within an accessory chromosome.</title>
        <authorList>
            <person name="Bertazzoni S."/>
            <person name="Jones D.A.B."/>
            <person name="Phan H.T."/>
            <person name="Tan K.-C."/>
            <person name="Hane J.K."/>
        </authorList>
    </citation>
    <scope>NUCLEOTIDE SEQUENCE [LARGE SCALE GENOMIC DNA]</scope>
    <source>
        <strain evidence="8">SN15 / ATCC MYA-4574 / FGSC 10173)</strain>
    </source>
</reference>
<dbReference type="VEuPathDB" id="FungiDB:JI435_426930"/>
<gene>
    <name evidence="7" type="ORF">JI435_426930</name>
</gene>
<dbReference type="InterPro" id="IPR008253">
    <property type="entry name" value="Marvel"/>
</dbReference>
<accession>A0A7U2ER18</accession>
<protein>
    <recommendedName>
        <fullName evidence="6">MARVEL domain-containing protein</fullName>
    </recommendedName>
</protein>
<evidence type="ECO:0000313" key="7">
    <source>
        <dbReference type="EMBL" id="QRC91495.1"/>
    </source>
</evidence>
<comment type="subcellular location">
    <subcellularLocation>
        <location evidence="1">Membrane</location>
        <topology evidence="1">Multi-pass membrane protein</topology>
    </subcellularLocation>
</comment>
<dbReference type="Pfam" id="PF01284">
    <property type="entry name" value="MARVEL"/>
    <property type="match status" value="1"/>
</dbReference>
<organism evidence="7 8">
    <name type="scientific">Phaeosphaeria nodorum (strain SN15 / ATCC MYA-4574 / FGSC 10173)</name>
    <name type="common">Glume blotch fungus</name>
    <name type="synonym">Parastagonospora nodorum</name>
    <dbReference type="NCBI Taxonomy" id="321614"/>
    <lineage>
        <taxon>Eukaryota</taxon>
        <taxon>Fungi</taxon>
        <taxon>Dikarya</taxon>
        <taxon>Ascomycota</taxon>
        <taxon>Pezizomycotina</taxon>
        <taxon>Dothideomycetes</taxon>
        <taxon>Pleosporomycetidae</taxon>
        <taxon>Pleosporales</taxon>
        <taxon>Pleosporineae</taxon>
        <taxon>Phaeosphaeriaceae</taxon>
        <taxon>Parastagonospora</taxon>
    </lineage>
</organism>
<evidence type="ECO:0000256" key="1">
    <source>
        <dbReference type="ARBA" id="ARBA00004141"/>
    </source>
</evidence>
<feature type="transmembrane region" description="Helical" evidence="5">
    <location>
        <begin position="115"/>
        <end position="134"/>
    </location>
</feature>
<feature type="transmembrane region" description="Helical" evidence="5">
    <location>
        <begin position="39"/>
        <end position="61"/>
    </location>
</feature>
<dbReference type="AlphaFoldDB" id="A0A7U2ER18"/>
<dbReference type="Proteomes" id="UP000663193">
    <property type="component" value="Chromosome 1"/>
</dbReference>
<feature type="transmembrane region" description="Helical" evidence="5">
    <location>
        <begin position="81"/>
        <end position="103"/>
    </location>
</feature>
<dbReference type="EMBL" id="CP069023">
    <property type="protein sequence ID" value="QRC91495.1"/>
    <property type="molecule type" value="Genomic_DNA"/>
</dbReference>
<dbReference type="InterPro" id="IPR052649">
    <property type="entry name" value="NCE102-like"/>
</dbReference>